<accession>A0A9N9CKP3</accession>
<organism evidence="2 3">
    <name type="scientific">Ambispora gerdemannii</name>
    <dbReference type="NCBI Taxonomy" id="144530"/>
    <lineage>
        <taxon>Eukaryota</taxon>
        <taxon>Fungi</taxon>
        <taxon>Fungi incertae sedis</taxon>
        <taxon>Mucoromycota</taxon>
        <taxon>Glomeromycotina</taxon>
        <taxon>Glomeromycetes</taxon>
        <taxon>Archaeosporales</taxon>
        <taxon>Ambisporaceae</taxon>
        <taxon>Ambispora</taxon>
    </lineage>
</organism>
<protein>
    <submittedName>
        <fullName evidence="2">257_t:CDS:1</fullName>
    </submittedName>
</protein>
<name>A0A9N9CKP3_9GLOM</name>
<comment type="caution">
    <text evidence="2">The sequence shown here is derived from an EMBL/GenBank/DDBJ whole genome shotgun (WGS) entry which is preliminary data.</text>
</comment>
<evidence type="ECO:0000256" key="1">
    <source>
        <dbReference type="SAM" id="MobiDB-lite"/>
    </source>
</evidence>
<proteinExistence type="predicted"/>
<dbReference type="EMBL" id="CAJVPL010002215">
    <property type="protein sequence ID" value="CAG8603453.1"/>
    <property type="molecule type" value="Genomic_DNA"/>
</dbReference>
<feature type="region of interest" description="Disordered" evidence="1">
    <location>
        <begin position="1"/>
        <end position="36"/>
    </location>
</feature>
<dbReference type="AlphaFoldDB" id="A0A9N9CKP3"/>
<dbReference type="Proteomes" id="UP000789831">
    <property type="component" value="Unassembled WGS sequence"/>
</dbReference>
<reference evidence="2" key="1">
    <citation type="submission" date="2021-06" db="EMBL/GenBank/DDBJ databases">
        <authorList>
            <person name="Kallberg Y."/>
            <person name="Tangrot J."/>
            <person name="Rosling A."/>
        </authorList>
    </citation>
    <scope>NUCLEOTIDE SEQUENCE</scope>
    <source>
        <strain evidence="2">MT106</strain>
    </source>
</reference>
<dbReference type="OrthoDB" id="2442941at2759"/>
<gene>
    <name evidence="2" type="ORF">AGERDE_LOCUS9218</name>
</gene>
<sequence length="410" mass="46626">MKNQEENLKKQFYASPKNSSERASIKNQLTRLQKEKFDKGECGKGISFDAKNEELFERLKNPTGPATDPGVLASQIKEELRAILNGSRKMKSGDRKEIKEAIANLPRKRQEPLDLDKITTRMVRVKREDLNSADFNEIISLIRQVSSFLEEKDKQEQQQTENIKLNNPHLFTQSRCSTDGEYNGRRSGKHNGFNYTIYVPDNHFALTNVLFDDGWGTNSEQRDEIVSDEKQARRLINQGKQVSYQTYVDLNDKISIDHYQENGQLDLAKPVSGINKGLIKNNDHGKSMSGRLITNDNEKAKTSEKIDNEFLLQYFQEKNIKQISLTPDGNLLIEYNSDKTEIINNNQANNQELQKVISYYQKNNQTNLSQQDLISMSDTNSSTTSPKNNHVLLISFGIVGALMVGTAIGL</sequence>
<evidence type="ECO:0000313" key="3">
    <source>
        <dbReference type="Proteomes" id="UP000789831"/>
    </source>
</evidence>
<evidence type="ECO:0000313" key="2">
    <source>
        <dbReference type="EMBL" id="CAG8603453.1"/>
    </source>
</evidence>
<keyword evidence="3" id="KW-1185">Reference proteome</keyword>